<dbReference type="EMBL" id="WMJZ01000037">
    <property type="protein sequence ID" value="MTH48388.1"/>
    <property type="molecule type" value="Genomic_DNA"/>
</dbReference>
<dbReference type="PANTHER" id="PTHR43798">
    <property type="entry name" value="MONOACYLGLYCEROL LIPASE"/>
    <property type="match status" value="1"/>
</dbReference>
<dbReference type="AlphaFoldDB" id="A0A6L6IRN8"/>
<dbReference type="GO" id="GO:0016020">
    <property type="term" value="C:membrane"/>
    <property type="evidence" value="ECO:0007669"/>
    <property type="project" value="TreeGrafter"/>
</dbReference>
<dbReference type="EC" id="3.1.1.24" evidence="3"/>
<dbReference type="RefSeq" id="WP_167519660.1">
    <property type="nucleotide sequence ID" value="NZ_WMJZ01000037.1"/>
</dbReference>
<evidence type="ECO:0000313" key="3">
    <source>
        <dbReference type="EMBL" id="MTH48388.1"/>
    </source>
</evidence>
<accession>A0A6L6IRN8</accession>
<dbReference type="InterPro" id="IPR000073">
    <property type="entry name" value="AB_hydrolase_1"/>
</dbReference>
<dbReference type="InterPro" id="IPR029058">
    <property type="entry name" value="AB_hydrolase_fold"/>
</dbReference>
<keyword evidence="1 3" id="KW-0378">Hydrolase</keyword>
<evidence type="ECO:0000313" key="4">
    <source>
        <dbReference type="Proteomes" id="UP000477739"/>
    </source>
</evidence>
<dbReference type="NCBIfam" id="TIGR02427">
    <property type="entry name" value="protocat_pcaD"/>
    <property type="match status" value="1"/>
</dbReference>
<dbReference type="GO" id="GO:0047570">
    <property type="term" value="F:3-oxoadipate enol-lactonase activity"/>
    <property type="evidence" value="ECO:0007669"/>
    <property type="project" value="UniProtKB-EC"/>
</dbReference>
<dbReference type="Proteomes" id="UP000477739">
    <property type="component" value="Unassembled WGS sequence"/>
</dbReference>
<evidence type="ECO:0000259" key="2">
    <source>
        <dbReference type="Pfam" id="PF00561"/>
    </source>
</evidence>
<gene>
    <name evidence="3" type="primary">pcaD</name>
    <name evidence="3" type="ORF">GJV78_19475</name>
</gene>
<keyword evidence="4" id="KW-1185">Reference proteome</keyword>
<dbReference type="Gene3D" id="3.40.50.1820">
    <property type="entry name" value="alpha/beta hydrolase"/>
    <property type="match status" value="1"/>
</dbReference>
<proteinExistence type="predicted"/>
<organism evidence="3 4">
    <name type="scientific">Intestinirhabdus alba</name>
    <dbReference type="NCBI Taxonomy" id="2899544"/>
    <lineage>
        <taxon>Bacteria</taxon>
        <taxon>Pseudomonadati</taxon>
        <taxon>Pseudomonadota</taxon>
        <taxon>Gammaproteobacteria</taxon>
        <taxon>Enterobacterales</taxon>
        <taxon>Enterobacteriaceae</taxon>
        <taxon>Intestinirhabdus</taxon>
    </lineage>
</organism>
<dbReference type="InterPro" id="IPR026968">
    <property type="entry name" value="PcaD/CatD"/>
</dbReference>
<evidence type="ECO:0000256" key="1">
    <source>
        <dbReference type="ARBA" id="ARBA00022801"/>
    </source>
</evidence>
<dbReference type="InterPro" id="IPR050266">
    <property type="entry name" value="AB_hydrolase_sf"/>
</dbReference>
<protein>
    <submittedName>
        <fullName evidence="3">3-oxoadipate enol-lactonase</fullName>
        <ecNumber evidence="3">3.1.1.24</ecNumber>
    </submittedName>
</protein>
<comment type="caution">
    <text evidence="3">The sequence shown here is derived from an EMBL/GenBank/DDBJ whole genome shotgun (WGS) entry which is preliminary data.</text>
</comment>
<feature type="domain" description="AB hydrolase-1" evidence="2">
    <location>
        <begin position="14"/>
        <end position="235"/>
    </location>
</feature>
<sequence length="254" mass="27493">MMVNYQIDGPEHAPVVILSNSLGTTLEMWQPQMPALTARYRVVRYDTRGHGGTRAAGNVDLAQLGLDVIDLLDHLQIARAHFCGISMGGLTGLWLARYRPQRLLSATVINSAARIGDEKGWRQRARTVREEGLSAIAASAPERWFTPAFRQASPQIVSGLCQRLAESSAGGYAACCEALAKADMREAIAAITLPVLLIAGQYDPVTTLADAQLIQQRIVGAQLAVVPASHLSSIEVPESVNRALLYFLEEQYAG</sequence>
<dbReference type="GO" id="GO:0042952">
    <property type="term" value="P:beta-ketoadipate pathway"/>
    <property type="evidence" value="ECO:0007669"/>
    <property type="project" value="InterPro"/>
</dbReference>
<dbReference type="SUPFAM" id="SSF53474">
    <property type="entry name" value="alpha/beta-Hydrolases"/>
    <property type="match status" value="1"/>
</dbReference>
<dbReference type="Pfam" id="PF00561">
    <property type="entry name" value="Abhydrolase_1"/>
    <property type="match status" value="1"/>
</dbReference>
<dbReference type="PANTHER" id="PTHR43798:SF31">
    <property type="entry name" value="AB HYDROLASE SUPERFAMILY PROTEIN YCLE"/>
    <property type="match status" value="1"/>
</dbReference>
<reference evidence="3 4" key="1">
    <citation type="submission" date="2019-11" db="EMBL/GenBank/DDBJ databases">
        <title>Escherichia alba sp. nov. isolated from the gut of plastic-eating superworms Zophobas atratus.</title>
        <authorList>
            <person name="Yang Y."/>
        </authorList>
    </citation>
    <scope>NUCLEOTIDE SEQUENCE [LARGE SCALE GENOMIC DNA]</scope>
    <source>
        <strain evidence="4">BIT-B35</strain>
    </source>
</reference>
<name>A0A6L6IRN8_9ENTR</name>